<dbReference type="RefSeq" id="WP_284374232.1">
    <property type="nucleotide sequence ID" value="NZ_BSNJ01000009.1"/>
</dbReference>
<protein>
    <submittedName>
        <fullName evidence="2">Regulatory inactivation of DnaA Hda protein</fullName>
    </submittedName>
</protein>
<dbReference type="InterPro" id="IPR027417">
    <property type="entry name" value="P-loop_NTPase"/>
</dbReference>
<accession>A0ABQ5V3F9</accession>
<organism evidence="2 3">
    <name type="scientific">Algimonas porphyrae</name>
    <dbReference type="NCBI Taxonomy" id="1128113"/>
    <lineage>
        <taxon>Bacteria</taxon>
        <taxon>Pseudomonadati</taxon>
        <taxon>Pseudomonadota</taxon>
        <taxon>Alphaproteobacteria</taxon>
        <taxon>Maricaulales</taxon>
        <taxon>Robiginitomaculaceae</taxon>
        <taxon>Algimonas</taxon>
    </lineage>
</organism>
<reference evidence="2" key="2">
    <citation type="submission" date="2023-01" db="EMBL/GenBank/DDBJ databases">
        <title>Draft genome sequence of Algimonas porphyrae strain NBRC 108216.</title>
        <authorList>
            <person name="Sun Q."/>
            <person name="Mori K."/>
        </authorList>
    </citation>
    <scope>NUCLEOTIDE SEQUENCE</scope>
    <source>
        <strain evidence="2">NBRC 108216</strain>
    </source>
</reference>
<dbReference type="PANTHER" id="PTHR30050">
    <property type="entry name" value="CHROMOSOMAL REPLICATION INITIATOR PROTEIN DNAA"/>
    <property type="match status" value="1"/>
</dbReference>
<dbReference type="Pfam" id="PF00308">
    <property type="entry name" value="Bac_DnaA"/>
    <property type="match status" value="1"/>
</dbReference>
<sequence>MMSRIGQIPRVQIPMDLIPDPDFTFDSFIQAPSNQGALNVVQAWPAWPAPAVLLLGPEGTGKTHLGEAWLAQSHGIFIDDAHTCPEEDLFAFINRALRGEIPGLLLASRVPPSDWGVSLPDLRSRLSAMPKIELFEPDDESLRPITRILFERRGRDVPSDVIDYLLRYSDRSVPALRNIIREIDEAASSAKVDVTKVFTGKVLRENMDLFD</sequence>
<evidence type="ECO:0000313" key="2">
    <source>
        <dbReference type="EMBL" id="GLQ22038.1"/>
    </source>
</evidence>
<gene>
    <name evidence="2" type="ORF">GCM10007854_29930</name>
</gene>
<dbReference type="PANTHER" id="PTHR30050:SF5">
    <property type="entry name" value="DNAA REGULATORY INACTIVATOR HDA"/>
    <property type="match status" value="1"/>
</dbReference>
<comment type="caution">
    <text evidence="2">The sequence shown here is derived from an EMBL/GenBank/DDBJ whole genome shotgun (WGS) entry which is preliminary data.</text>
</comment>
<evidence type="ECO:0000313" key="3">
    <source>
        <dbReference type="Proteomes" id="UP001161390"/>
    </source>
</evidence>
<dbReference type="Proteomes" id="UP001161390">
    <property type="component" value="Unassembled WGS sequence"/>
</dbReference>
<dbReference type="Gene3D" id="3.40.50.300">
    <property type="entry name" value="P-loop containing nucleotide triphosphate hydrolases"/>
    <property type="match status" value="2"/>
</dbReference>
<evidence type="ECO:0000259" key="1">
    <source>
        <dbReference type="Pfam" id="PF00308"/>
    </source>
</evidence>
<dbReference type="InterPro" id="IPR013317">
    <property type="entry name" value="DnaA_dom"/>
</dbReference>
<proteinExistence type="predicted"/>
<dbReference type="SUPFAM" id="SSF52540">
    <property type="entry name" value="P-loop containing nucleoside triphosphate hydrolases"/>
    <property type="match status" value="1"/>
</dbReference>
<keyword evidence="3" id="KW-1185">Reference proteome</keyword>
<name>A0ABQ5V3F9_9PROT</name>
<reference evidence="2" key="1">
    <citation type="journal article" date="2014" name="Int. J. Syst. Evol. Microbiol.">
        <title>Complete genome of a new Firmicutes species belonging to the dominant human colonic microbiota ('Ruminococcus bicirculans') reveals two chromosomes and a selective capacity to utilize plant glucans.</title>
        <authorList>
            <consortium name="NISC Comparative Sequencing Program"/>
            <person name="Wegmann U."/>
            <person name="Louis P."/>
            <person name="Goesmann A."/>
            <person name="Henrissat B."/>
            <person name="Duncan S.H."/>
            <person name="Flint H.J."/>
        </authorList>
    </citation>
    <scope>NUCLEOTIDE SEQUENCE</scope>
    <source>
        <strain evidence="2">NBRC 108216</strain>
    </source>
</reference>
<dbReference type="Gene3D" id="1.10.8.60">
    <property type="match status" value="1"/>
</dbReference>
<feature type="domain" description="Chromosomal replication initiator protein DnaA ATPAse" evidence="1">
    <location>
        <begin position="21"/>
        <end position="68"/>
    </location>
</feature>
<dbReference type="EMBL" id="BSNJ01000009">
    <property type="protein sequence ID" value="GLQ22038.1"/>
    <property type="molecule type" value="Genomic_DNA"/>
</dbReference>